<comment type="caution">
    <text evidence="2">The sequence shown here is derived from an EMBL/GenBank/DDBJ whole genome shotgun (WGS) entry which is preliminary data.</text>
</comment>
<proteinExistence type="predicted"/>
<name>A0AAW1AK49_9HYME</name>
<sequence>MKNQSGIFTRRVPTRSGNSEIEDSPLESKFHKHSVKVSAEFEDQTLLSTARRANRENVQCGDSVAREMRDVRRTVEAGWLLLNCNETAGAAL</sequence>
<evidence type="ECO:0000313" key="3">
    <source>
        <dbReference type="Proteomes" id="UP001432146"/>
    </source>
</evidence>
<gene>
    <name evidence="2" type="ORF">QLX08_000416</name>
</gene>
<keyword evidence="3" id="KW-1185">Reference proteome</keyword>
<dbReference type="AlphaFoldDB" id="A0AAW1AK49"/>
<accession>A0AAW1AK49</accession>
<evidence type="ECO:0000256" key="1">
    <source>
        <dbReference type="SAM" id="MobiDB-lite"/>
    </source>
</evidence>
<feature type="region of interest" description="Disordered" evidence="1">
    <location>
        <begin position="1"/>
        <end position="27"/>
    </location>
</feature>
<evidence type="ECO:0000313" key="2">
    <source>
        <dbReference type="EMBL" id="KAK9310126.1"/>
    </source>
</evidence>
<reference evidence="2 3" key="1">
    <citation type="submission" date="2024-05" db="EMBL/GenBank/DDBJ databases">
        <title>The nuclear and mitochondrial genome assemblies of Tetragonisca angustula (Apidae: Meliponini), a tiny yet remarkable pollinator in the Neotropics.</title>
        <authorList>
            <person name="Ferrari R."/>
            <person name="Ricardo P.C."/>
            <person name="Dias F.C."/>
            <person name="Araujo N.S."/>
            <person name="Soares D.O."/>
            <person name="Zhou Q.-S."/>
            <person name="Zhu C.-D."/>
            <person name="Coutinho L."/>
            <person name="Airas M.C."/>
            <person name="Batista T.M."/>
        </authorList>
    </citation>
    <scope>NUCLEOTIDE SEQUENCE [LARGE SCALE GENOMIC DNA]</scope>
    <source>
        <strain evidence="2">ASF017062</strain>
        <tissue evidence="2">Abdomen</tissue>
    </source>
</reference>
<dbReference type="Proteomes" id="UP001432146">
    <property type="component" value="Unassembled WGS sequence"/>
</dbReference>
<dbReference type="EMBL" id="JAWNGG020000005">
    <property type="protein sequence ID" value="KAK9310126.1"/>
    <property type="molecule type" value="Genomic_DNA"/>
</dbReference>
<protein>
    <submittedName>
        <fullName evidence="2">Uncharacterized protein</fullName>
    </submittedName>
</protein>
<organism evidence="2 3">
    <name type="scientific">Tetragonisca angustula</name>
    <dbReference type="NCBI Taxonomy" id="166442"/>
    <lineage>
        <taxon>Eukaryota</taxon>
        <taxon>Metazoa</taxon>
        <taxon>Ecdysozoa</taxon>
        <taxon>Arthropoda</taxon>
        <taxon>Hexapoda</taxon>
        <taxon>Insecta</taxon>
        <taxon>Pterygota</taxon>
        <taxon>Neoptera</taxon>
        <taxon>Endopterygota</taxon>
        <taxon>Hymenoptera</taxon>
        <taxon>Apocrita</taxon>
        <taxon>Aculeata</taxon>
        <taxon>Apoidea</taxon>
        <taxon>Anthophila</taxon>
        <taxon>Apidae</taxon>
        <taxon>Tetragonisca</taxon>
    </lineage>
</organism>